<reference evidence="1" key="1">
    <citation type="submission" date="2025-08" db="UniProtKB">
        <authorList>
            <consortium name="Ensembl"/>
        </authorList>
    </citation>
    <scope>IDENTIFICATION</scope>
</reference>
<dbReference type="AlphaFoldDB" id="A0A3Q3VL43"/>
<name>A0A3Q3VL43_MOLML</name>
<sequence length="67" mass="7722">MSGYIPDEMLQRQWLKDQELCLWEPGLQAKPPGPIIKFWAGFMEPKSLPFGSVELKPKLFPGYTILE</sequence>
<dbReference type="Ensembl" id="ENSMMOT00000001041.1">
    <property type="protein sequence ID" value="ENSMMOP00000001018.1"/>
    <property type="gene ID" value="ENSMMOG00000000877.1"/>
</dbReference>
<dbReference type="Proteomes" id="UP000261620">
    <property type="component" value="Unplaced"/>
</dbReference>
<keyword evidence="2" id="KW-1185">Reference proteome</keyword>
<dbReference type="GO" id="GO:0005739">
    <property type="term" value="C:mitochondrion"/>
    <property type="evidence" value="ECO:0007669"/>
    <property type="project" value="GOC"/>
</dbReference>
<evidence type="ECO:0000313" key="2">
    <source>
        <dbReference type="Proteomes" id="UP000261620"/>
    </source>
</evidence>
<dbReference type="STRING" id="94237.ENSMMOP00000001018"/>
<organism evidence="1 2">
    <name type="scientific">Mola mola</name>
    <name type="common">Ocean sunfish</name>
    <name type="synonym">Tetraodon mola</name>
    <dbReference type="NCBI Taxonomy" id="94237"/>
    <lineage>
        <taxon>Eukaryota</taxon>
        <taxon>Metazoa</taxon>
        <taxon>Chordata</taxon>
        <taxon>Craniata</taxon>
        <taxon>Vertebrata</taxon>
        <taxon>Euteleostomi</taxon>
        <taxon>Actinopterygii</taxon>
        <taxon>Neopterygii</taxon>
        <taxon>Teleostei</taxon>
        <taxon>Neoteleostei</taxon>
        <taxon>Acanthomorphata</taxon>
        <taxon>Eupercaria</taxon>
        <taxon>Tetraodontiformes</taxon>
        <taxon>Molidae</taxon>
        <taxon>Mola</taxon>
    </lineage>
</organism>
<dbReference type="InterPro" id="IPR019174">
    <property type="entry name" value="NADH_DH_b-subcmplx_su6"/>
</dbReference>
<evidence type="ECO:0000313" key="1">
    <source>
        <dbReference type="Ensembl" id="ENSMMOP00000001018.1"/>
    </source>
</evidence>
<accession>A0A3Q3VL43</accession>
<dbReference type="Pfam" id="PF09782">
    <property type="entry name" value="NDUF_B6"/>
    <property type="match status" value="1"/>
</dbReference>
<reference evidence="1" key="2">
    <citation type="submission" date="2025-09" db="UniProtKB">
        <authorList>
            <consortium name="Ensembl"/>
        </authorList>
    </citation>
    <scope>IDENTIFICATION</scope>
</reference>
<dbReference type="GO" id="GO:0006120">
    <property type="term" value="P:mitochondrial electron transport, NADH to ubiquinone"/>
    <property type="evidence" value="ECO:0007669"/>
    <property type="project" value="InterPro"/>
</dbReference>
<proteinExistence type="predicted"/>
<protein>
    <submittedName>
        <fullName evidence="1">Uncharacterized protein</fullName>
    </submittedName>
</protein>